<dbReference type="InterPro" id="IPR001763">
    <property type="entry name" value="Rhodanese-like_dom"/>
</dbReference>
<dbReference type="Gene3D" id="3.40.250.10">
    <property type="entry name" value="Rhodanese-like domain"/>
    <property type="match status" value="2"/>
</dbReference>
<proteinExistence type="predicted"/>
<evidence type="ECO:0000313" key="3">
    <source>
        <dbReference type="EMBL" id="RUL82540.1"/>
    </source>
</evidence>
<dbReference type="PANTHER" id="PTHR43855">
    <property type="entry name" value="THIOSULFATE SULFURTRANSFERASE"/>
    <property type="match status" value="1"/>
</dbReference>
<dbReference type="GO" id="GO:0004792">
    <property type="term" value="F:thiosulfate-cyanide sulfurtransferase activity"/>
    <property type="evidence" value="ECO:0007669"/>
    <property type="project" value="InterPro"/>
</dbReference>
<evidence type="ECO:0000259" key="2">
    <source>
        <dbReference type="PROSITE" id="PS50206"/>
    </source>
</evidence>
<dbReference type="EMBL" id="RYZH01000070">
    <property type="protein sequence ID" value="RUL82540.1"/>
    <property type="molecule type" value="Genomic_DNA"/>
</dbReference>
<dbReference type="InterPro" id="IPR036873">
    <property type="entry name" value="Rhodanese-like_dom_sf"/>
</dbReference>
<dbReference type="PANTHER" id="PTHR43855:SF1">
    <property type="entry name" value="THIOSULFATE SULFURTRANSFERASE"/>
    <property type="match status" value="1"/>
</dbReference>
<feature type="domain" description="Rhodanese" evidence="2">
    <location>
        <begin position="174"/>
        <end position="284"/>
    </location>
</feature>
<dbReference type="RefSeq" id="WP_126727880.1">
    <property type="nucleotide sequence ID" value="NZ_RYZH01000070.1"/>
</dbReference>
<reference evidence="3 4" key="2">
    <citation type="submission" date="2019-01" db="EMBL/GenBank/DDBJ databases">
        <title>Tautonia sociabilis, a novel thermotolerant planctomycete of Isosphaeraceae family, isolated from a 4000 m deep subterranean habitat.</title>
        <authorList>
            <person name="Kovaleva O.L."/>
            <person name="Elcheninov A.G."/>
            <person name="Van Heerden E."/>
            <person name="Toshchakov S.V."/>
            <person name="Novikov A."/>
            <person name="Bonch-Osmolovskaya E.A."/>
            <person name="Kublanov I.V."/>
        </authorList>
    </citation>
    <scope>NUCLEOTIDE SEQUENCE [LARGE SCALE GENOMIC DNA]</scope>
    <source>
        <strain evidence="3 4">GM2012</strain>
    </source>
</reference>
<dbReference type="PROSITE" id="PS50206">
    <property type="entry name" value="RHODANESE_3"/>
    <property type="match status" value="2"/>
</dbReference>
<comment type="caution">
    <text evidence="3">The sequence shown here is derived from an EMBL/GenBank/DDBJ whole genome shotgun (WGS) entry which is preliminary data.</text>
</comment>
<dbReference type="InterPro" id="IPR001307">
    <property type="entry name" value="Thiosulphate_STrfase_CS"/>
</dbReference>
<dbReference type="CDD" id="cd01449">
    <property type="entry name" value="TST_Repeat_2"/>
    <property type="match status" value="1"/>
</dbReference>
<evidence type="ECO:0000313" key="4">
    <source>
        <dbReference type="Proteomes" id="UP000280296"/>
    </source>
</evidence>
<gene>
    <name evidence="3" type="ORF">TsocGM_23390</name>
</gene>
<dbReference type="OrthoDB" id="9770030at2"/>
<dbReference type="AlphaFoldDB" id="A0A432MDF9"/>
<reference evidence="3 4" key="1">
    <citation type="submission" date="2018-12" db="EMBL/GenBank/DDBJ databases">
        <authorList>
            <person name="Toschakov S.V."/>
        </authorList>
    </citation>
    <scope>NUCLEOTIDE SEQUENCE [LARGE SCALE GENOMIC DNA]</scope>
    <source>
        <strain evidence="3 4">GM2012</strain>
    </source>
</reference>
<keyword evidence="1" id="KW-0677">Repeat</keyword>
<organism evidence="3 4">
    <name type="scientific">Tautonia sociabilis</name>
    <dbReference type="NCBI Taxonomy" id="2080755"/>
    <lineage>
        <taxon>Bacteria</taxon>
        <taxon>Pseudomonadati</taxon>
        <taxon>Planctomycetota</taxon>
        <taxon>Planctomycetia</taxon>
        <taxon>Isosphaerales</taxon>
        <taxon>Isosphaeraceae</taxon>
        <taxon>Tautonia</taxon>
    </lineage>
</organism>
<evidence type="ECO:0000256" key="1">
    <source>
        <dbReference type="ARBA" id="ARBA00022737"/>
    </source>
</evidence>
<dbReference type="InterPro" id="IPR051126">
    <property type="entry name" value="Thiosulfate_sulfurtransferase"/>
</dbReference>
<dbReference type="Proteomes" id="UP000280296">
    <property type="component" value="Unassembled WGS sequence"/>
</dbReference>
<sequence length="293" mass="32302">MIKLVIASIALSAPLPDDGSDSAACLLTFDELQARLGDQGFRLLDVRPRPQYDAGHLPGAVWVDAKAVEALAARPGALADREVWQRWIAPLGIGPETEVYVYDANRQKDAARFWWLLSYLGIDEVGLIDGGFPLWQEQGRPVTTEVPTVEPRPFRVQFRRDRHATREEVLRAVEEGSAQVVDARSVAEYVGEQVRSKKGGHVPTACHLEWATLVDEHGRFLPEDAIRPRMKALGLEPGRPVITHCQSGGRASVDAFVLERLGLPAQNYYLGWSDWGNAAGAPVERGGAPDREE</sequence>
<dbReference type="PROSITE" id="PS00380">
    <property type="entry name" value="RHODANESE_1"/>
    <property type="match status" value="1"/>
</dbReference>
<name>A0A432MDF9_9BACT</name>
<dbReference type="CDD" id="cd01448">
    <property type="entry name" value="TST_Repeat_1"/>
    <property type="match status" value="1"/>
</dbReference>
<dbReference type="SUPFAM" id="SSF52821">
    <property type="entry name" value="Rhodanese/Cell cycle control phosphatase"/>
    <property type="match status" value="2"/>
</dbReference>
<dbReference type="SMART" id="SM00450">
    <property type="entry name" value="RHOD"/>
    <property type="match status" value="2"/>
</dbReference>
<protein>
    <submittedName>
        <fullName evidence="3">Sulfurtransferase</fullName>
    </submittedName>
</protein>
<accession>A0A432MDF9</accession>
<keyword evidence="3" id="KW-0808">Transferase</keyword>
<keyword evidence="4" id="KW-1185">Reference proteome</keyword>
<dbReference type="Pfam" id="PF00581">
    <property type="entry name" value="Rhodanese"/>
    <property type="match status" value="2"/>
</dbReference>
<feature type="domain" description="Rhodanese" evidence="2">
    <location>
        <begin position="37"/>
        <end position="144"/>
    </location>
</feature>